<comment type="caution">
    <text evidence="1">The sequence shown here is derived from an EMBL/GenBank/DDBJ whole genome shotgun (WGS) entry which is preliminary data.</text>
</comment>
<dbReference type="EMBL" id="JAYKBW010000007">
    <property type="protein sequence ID" value="MEB3075049.1"/>
    <property type="molecule type" value="Genomic_DNA"/>
</dbReference>
<gene>
    <name evidence="1" type="ORF">VJJ08_07035</name>
</gene>
<evidence type="ECO:0000313" key="1">
    <source>
        <dbReference type="EMBL" id="MEB3075049.1"/>
    </source>
</evidence>
<accession>A0ABU5Z7V2</accession>
<name>A0ABU5Z7V2_9FLAO</name>
<reference evidence="1 2" key="1">
    <citation type="submission" date="2023-12" db="EMBL/GenBank/DDBJ databases">
        <title>Genomic sequences of Capnocytophaga and Parvimonas strains.</title>
        <authorList>
            <person name="Watt R.M."/>
            <person name="Wang M."/>
            <person name="Yang T."/>
            <person name="Tong W.M."/>
        </authorList>
    </citation>
    <scope>NUCLEOTIDE SEQUENCE [LARGE SCALE GENOMIC DNA]</scope>
    <source>
        <strain evidence="1 2">CCUG 13096</strain>
    </source>
</reference>
<evidence type="ECO:0000313" key="2">
    <source>
        <dbReference type="Proteomes" id="UP001311730"/>
    </source>
</evidence>
<dbReference type="RefSeq" id="WP_323983327.1">
    <property type="nucleotide sequence ID" value="NZ_JAYKBW010000007.1"/>
</dbReference>
<organism evidence="1 2">
    <name type="scientific">Capnocytophaga gingivalis</name>
    <dbReference type="NCBI Taxonomy" id="1017"/>
    <lineage>
        <taxon>Bacteria</taxon>
        <taxon>Pseudomonadati</taxon>
        <taxon>Bacteroidota</taxon>
        <taxon>Flavobacteriia</taxon>
        <taxon>Flavobacteriales</taxon>
        <taxon>Flavobacteriaceae</taxon>
        <taxon>Capnocytophaga</taxon>
    </lineage>
</organism>
<keyword evidence="2" id="KW-1185">Reference proteome</keyword>
<dbReference type="Proteomes" id="UP001311730">
    <property type="component" value="Unassembled WGS sequence"/>
</dbReference>
<sequence>MKTSVEKGKCYEIGDWLVQIDRIDERFIWGFGADSDRVIGFLAFPLKDLKVTREVPINDYIKHIDVARQNIAYEFRERLSQYEE</sequence>
<protein>
    <submittedName>
        <fullName evidence="1">Uncharacterized protein</fullName>
    </submittedName>
</protein>
<proteinExistence type="predicted"/>